<gene>
    <name evidence="2" type="ORF">OIU74_007486</name>
</gene>
<keyword evidence="3" id="KW-1185">Reference proteome</keyword>
<proteinExistence type="predicted"/>
<comment type="caution">
    <text evidence="2">The sequence shown here is derived from an EMBL/GenBank/DDBJ whole genome shotgun (WGS) entry which is preliminary data.</text>
</comment>
<feature type="region of interest" description="Disordered" evidence="1">
    <location>
        <begin position="1"/>
        <end position="51"/>
    </location>
</feature>
<reference evidence="2" key="1">
    <citation type="submission" date="2022-11" db="EMBL/GenBank/DDBJ databases">
        <authorList>
            <person name="Hyden B.L."/>
            <person name="Feng K."/>
            <person name="Yates T."/>
            <person name="Jawdy S."/>
            <person name="Smart L.B."/>
            <person name="Muchero W."/>
        </authorList>
    </citation>
    <scope>NUCLEOTIDE SEQUENCE</scope>
    <source>
        <tissue evidence="2">Shoot tip</tissue>
    </source>
</reference>
<organism evidence="2 3">
    <name type="scientific">Salix koriyanagi</name>
    <dbReference type="NCBI Taxonomy" id="2511006"/>
    <lineage>
        <taxon>Eukaryota</taxon>
        <taxon>Viridiplantae</taxon>
        <taxon>Streptophyta</taxon>
        <taxon>Embryophyta</taxon>
        <taxon>Tracheophyta</taxon>
        <taxon>Spermatophyta</taxon>
        <taxon>Magnoliopsida</taxon>
        <taxon>eudicotyledons</taxon>
        <taxon>Gunneridae</taxon>
        <taxon>Pentapetalae</taxon>
        <taxon>rosids</taxon>
        <taxon>fabids</taxon>
        <taxon>Malpighiales</taxon>
        <taxon>Salicaceae</taxon>
        <taxon>Saliceae</taxon>
        <taxon>Salix</taxon>
    </lineage>
</organism>
<dbReference type="AlphaFoldDB" id="A0A9Q0Z6C1"/>
<evidence type="ECO:0000313" key="3">
    <source>
        <dbReference type="Proteomes" id="UP001151752"/>
    </source>
</evidence>
<sequence>MHYSLHFNSKKTRSREYETSLLRKSKATPELDPAPMYLGFHNPLKLHPETN</sequence>
<protein>
    <submittedName>
        <fullName evidence="2">Uncharacterized protein</fullName>
    </submittedName>
</protein>
<dbReference type="EMBL" id="JAPFFM010000013">
    <property type="protein sequence ID" value="KAJ6722906.1"/>
    <property type="molecule type" value="Genomic_DNA"/>
</dbReference>
<evidence type="ECO:0000313" key="2">
    <source>
        <dbReference type="EMBL" id="KAJ6722906.1"/>
    </source>
</evidence>
<accession>A0A9Q0Z6C1</accession>
<name>A0A9Q0Z6C1_9ROSI</name>
<evidence type="ECO:0000256" key="1">
    <source>
        <dbReference type="SAM" id="MobiDB-lite"/>
    </source>
</evidence>
<reference evidence="2" key="2">
    <citation type="journal article" date="2023" name="Int. J. Mol. Sci.">
        <title>De Novo Assembly and Annotation of 11 Diverse Shrub Willow (Salix) Genomes Reveals Novel Gene Organization in Sex-Linked Regions.</title>
        <authorList>
            <person name="Hyden B."/>
            <person name="Feng K."/>
            <person name="Yates T.B."/>
            <person name="Jawdy S."/>
            <person name="Cereghino C."/>
            <person name="Smart L.B."/>
            <person name="Muchero W."/>
        </authorList>
    </citation>
    <scope>NUCLEOTIDE SEQUENCE</scope>
    <source>
        <tissue evidence="2">Shoot tip</tissue>
    </source>
</reference>
<dbReference type="Proteomes" id="UP001151752">
    <property type="component" value="Chromosome 14"/>
</dbReference>